<protein>
    <submittedName>
        <fullName evidence="1">Uncharacterized protein</fullName>
    </submittedName>
</protein>
<organism evidence="1 2">
    <name type="scientific">Hydnum rufescens UP504</name>
    <dbReference type="NCBI Taxonomy" id="1448309"/>
    <lineage>
        <taxon>Eukaryota</taxon>
        <taxon>Fungi</taxon>
        <taxon>Dikarya</taxon>
        <taxon>Basidiomycota</taxon>
        <taxon>Agaricomycotina</taxon>
        <taxon>Agaricomycetes</taxon>
        <taxon>Cantharellales</taxon>
        <taxon>Hydnaceae</taxon>
        <taxon>Hydnum</taxon>
    </lineage>
</organism>
<dbReference type="AlphaFoldDB" id="A0A9P6DR03"/>
<comment type="caution">
    <text evidence="1">The sequence shown here is derived from an EMBL/GenBank/DDBJ whole genome shotgun (WGS) entry which is preliminary data.</text>
</comment>
<proteinExistence type="predicted"/>
<name>A0A9P6DR03_9AGAM</name>
<sequence length="122" mass="14535">MSDDEDERTMTVDRDHEVNMLKDWEKELEIDVRPTSSNYILLKTILLQDLKDRTMKRQFSKSSQDYMDDLRERIHQNQRDLQDAKDETEYWKNGLRELIARAAWGIDGVAICNESLVPDDTW</sequence>
<evidence type="ECO:0000313" key="2">
    <source>
        <dbReference type="Proteomes" id="UP000886523"/>
    </source>
</evidence>
<dbReference type="EMBL" id="MU129069">
    <property type="protein sequence ID" value="KAF9507939.1"/>
    <property type="molecule type" value="Genomic_DNA"/>
</dbReference>
<accession>A0A9P6DR03</accession>
<reference evidence="1" key="1">
    <citation type="journal article" date="2020" name="Nat. Commun.">
        <title>Large-scale genome sequencing of mycorrhizal fungi provides insights into the early evolution of symbiotic traits.</title>
        <authorList>
            <person name="Miyauchi S."/>
            <person name="Kiss E."/>
            <person name="Kuo A."/>
            <person name="Drula E."/>
            <person name="Kohler A."/>
            <person name="Sanchez-Garcia M."/>
            <person name="Morin E."/>
            <person name="Andreopoulos B."/>
            <person name="Barry K.W."/>
            <person name="Bonito G."/>
            <person name="Buee M."/>
            <person name="Carver A."/>
            <person name="Chen C."/>
            <person name="Cichocki N."/>
            <person name="Clum A."/>
            <person name="Culley D."/>
            <person name="Crous P.W."/>
            <person name="Fauchery L."/>
            <person name="Girlanda M."/>
            <person name="Hayes R.D."/>
            <person name="Keri Z."/>
            <person name="LaButti K."/>
            <person name="Lipzen A."/>
            <person name="Lombard V."/>
            <person name="Magnuson J."/>
            <person name="Maillard F."/>
            <person name="Murat C."/>
            <person name="Nolan M."/>
            <person name="Ohm R.A."/>
            <person name="Pangilinan J."/>
            <person name="Pereira M.F."/>
            <person name="Perotto S."/>
            <person name="Peter M."/>
            <person name="Pfister S."/>
            <person name="Riley R."/>
            <person name="Sitrit Y."/>
            <person name="Stielow J.B."/>
            <person name="Szollosi G."/>
            <person name="Zifcakova L."/>
            <person name="Stursova M."/>
            <person name="Spatafora J.W."/>
            <person name="Tedersoo L."/>
            <person name="Vaario L.M."/>
            <person name="Yamada A."/>
            <person name="Yan M."/>
            <person name="Wang P."/>
            <person name="Xu J."/>
            <person name="Bruns T."/>
            <person name="Baldrian P."/>
            <person name="Vilgalys R."/>
            <person name="Dunand C."/>
            <person name="Henrissat B."/>
            <person name="Grigoriev I.V."/>
            <person name="Hibbett D."/>
            <person name="Nagy L.G."/>
            <person name="Martin F.M."/>
        </authorList>
    </citation>
    <scope>NUCLEOTIDE SEQUENCE</scope>
    <source>
        <strain evidence="1">UP504</strain>
    </source>
</reference>
<evidence type="ECO:0000313" key="1">
    <source>
        <dbReference type="EMBL" id="KAF9507939.1"/>
    </source>
</evidence>
<keyword evidence="2" id="KW-1185">Reference proteome</keyword>
<gene>
    <name evidence="1" type="ORF">BS47DRAFT_1366321</name>
</gene>
<dbReference type="Proteomes" id="UP000886523">
    <property type="component" value="Unassembled WGS sequence"/>
</dbReference>